<protein>
    <submittedName>
        <fullName evidence="2">Uncharacterized protein</fullName>
    </submittedName>
</protein>
<evidence type="ECO:0000256" key="1">
    <source>
        <dbReference type="SAM" id="MobiDB-lite"/>
    </source>
</evidence>
<organism evidence="2">
    <name type="scientific">Arion vulgaris</name>
    <dbReference type="NCBI Taxonomy" id="1028688"/>
    <lineage>
        <taxon>Eukaryota</taxon>
        <taxon>Metazoa</taxon>
        <taxon>Spiralia</taxon>
        <taxon>Lophotrochozoa</taxon>
        <taxon>Mollusca</taxon>
        <taxon>Gastropoda</taxon>
        <taxon>Heterobranchia</taxon>
        <taxon>Euthyneura</taxon>
        <taxon>Panpulmonata</taxon>
        <taxon>Eupulmonata</taxon>
        <taxon>Stylommatophora</taxon>
        <taxon>Helicina</taxon>
        <taxon>Arionoidea</taxon>
        <taxon>Arionidae</taxon>
        <taxon>Arion</taxon>
    </lineage>
</organism>
<accession>A0A0B7AKT7</accession>
<dbReference type="EMBL" id="HACG01034583">
    <property type="protein sequence ID" value="CEK81448.1"/>
    <property type="molecule type" value="Transcribed_RNA"/>
</dbReference>
<sequence length="116" mass="13423">MSRCNEDTRRLRCSSVNILHKDIIADTKKYHQFLMTHLHPEDGVSHCRHADHFSESVSELIKLLENMKHYVDNHVTDVTDVTLREYRGRQNTRDSGVGSAPMSDLKFSTEESNTHN</sequence>
<feature type="region of interest" description="Disordered" evidence="1">
    <location>
        <begin position="86"/>
        <end position="116"/>
    </location>
</feature>
<dbReference type="AlphaFoldDB" id="A0A0B7AKT7"/>
<gene>
    <name evidence="2" type="primary">ORF126052</name>
</gene>
<proteinExistence type="predicted"/>
<evidence type="ECO:0000313" key="2">
    <source>
        <dbReference type="EMBL" id="CEK81448.1"/>
    </source>
</evidence>
<reference evidence="2" key="1">
    <citation type="submission" date="2014-12" db="EMBL/GenBank/DDBJ databases">
        <title>Insight into the proteome of Arion vulgaris.</title>
        <authorList>
            <person name="Aradska J."/>
            <person name="Bulat T."/>
            <person name="Smidak R."/>
            <person name="Sarate P."/>
            <person name="Gangsoo J."/>
            <person name="Sialana F."/>
            <person name="Bilban M."/>
            <person name="Lubec G."/>
        </authorList>
    </citation>
    <scope>NUCLEOTIDE SEQUENCE</scope>
    <source>
        <tissue evidence="2">Skin</tissue>
    </source>
</reference>
<name>A0A0B7AKT7_9EUPU</name>
<feature type="compositionally biased region" description="Basic and acidic residues" evidence="1">
    <location>
        <begin position="107"/>
        <end position="116"/>
    </location>
</feature>